<name>A0A822XMF5_NELNU</name>
<feature type="compositionally biased region" description="Polar residues" evidence="1">
    <location>
        <begin position="67"/>
        <end position="76"/>
    </location>
</feature>
<evidence type="ECO:0000256" key="2">
    <source>
        <dbReference type="SAM" id="SignalP"/>
    </source>
</evidence>
<proteinExistence type="predicted"/>
<evidence type="ECO:0000313" key="4">
    <source>
        <dbReference type="Proteomes" id="UP000607653"/>
    </source>
</evidence>
<evidence type="ECO:0000313" key="3">
    <source>
        <dbReference type="EMBL" id="DAD20391.1"/>
    </source>
</evidence>
<sequence>MNRFHLCLLLSFLLLSISPRIQALRASFTSLSTGKQQQQVFDTSITAPDAFGQTTRDMESEKRKVPTGSNPLHNRR</sequence>
<protein>
    <submittedName>
        <fullName evidence="3">Uncharacterized protein</fullName>
    </submittedName>
</protein>
<keyword evidence="4" id="KW-1185">Reference proteome</keyword>
<feature type="signal peptide" evidence="2">
    <location>
        <begin position="1"/>
        <end position="23"/>
    </location>
</feature>
<reference evidence="3 4" key="1">
    <citation type="journal article" date="2020" name="Mol. Biol. Evol.">
        <title>Distinct Expression and Methylation Patterns for Genes with Different Fates following a Single Whole-Genome Duplication in Flowering Plants.</title>
        <authorList>
            <person name="Shi T."/>
            <person name="Rahmani R.S."/>
            <person name="Gugger P.F."/>
            <person name="Wang M."/>
            <person name="Li H."/>
            <person name="Zhang Y."/>
            <person name="Li Z."/>
            <person name="Wang Q."/>
            <person name="Van de Peer Y."/>
            <person name="Marchal K."/>
            <person name="Chen J."/>
        </authorList>
    </citation>
    <scope>NUCLEOTIDE SEQUENCE [LARGE SCALE GENOMIC DNA]</scope>
    <source>
        <tissue evidence="3">Leaf</tissue>
    </source>
</reference>
<evidence type="ECO:0000256" key="1">
    <source>
        <dbReference type="SAM" id="MobiDB-lite"/>
    </source>
</evidence>
<dbReference type="AlphaFoldDB" id="A0A822XMF5"/>
<dbReference type="EMBL" id="DUZY01000001">
    <property type="protein sequence ID" value="DAD20391.1"/>
    <property type="molecule type" value="Genomic_DNA"/>
</dbReference>
<comment type="caution">
    <text evidence="3">The sequence shown here is derived from an EMBL/GenBank/DDBJ whole genome shotgun (WGS) entry which is preliminary data.</text>
</comment>
<gene>
    <name evidence="3" type="ORF">HUJ06_021854</name>
</gene>
<organism evidence="3 4">
    <name type="scientific">Nelumbo nucifera</name>
    <name type="common">Sacred lotus</name>
    <dbReference type="NCBI Taxonomy" id="4432"/>
    <lineage>
        <taxon>Eukaryota</taxon>
        <taxon>Viridiplantae</taxon>
        <taxon>Streptophyta</taxon>
        <taxon>Embryophyta</taxon>
        <taxon>Tracheophyta</taxon>
        <taxon>Spermatophyta</taxon>
        <taxon>Magnoliopsida</taxon>
        <taxon>Proteales</taxon>
        <taxon>Nelumbonaceae</taxon>
        <taxon>Nelumbo</taxon>
    </lineage>
</organism>
<accession>A0A822XMF5</accession>
<dbReference type="Proteomes" id="UP000607653">
    <property type="component" value="Unassembled WGS sequence"/>
</dbReference>
<feature type="chain" id="PRO_5032922896" evidence="2">
    <location>
        <begin position="24"/>
        <end position="76"/>
    </location>
</feature>
<keyword evidence="2" id="KW-0732">Signal</keyword>
<feature type="region of interest" description="Disordered" evidence="1">
    <location>
        <begin position="42"/>
        <end position="76"/>
    </location>
</feature>